<feature type="region of interest" description="Disordered" evidence="1">
    <location>
        <begin position="78"/>
        <end position="105"/>
    </location>
</feature>
<organism evidence="2 3">
    <name type="scientific">Apiospora kogelbergensis</name>
    <dbReference type="NCBI Taxonomy" id="1337665"/>
    <lineage>
        <taxon>Eukaryota</taxon>
        <taxon>Fungi</taxon>
        <taxon>Dikarya</taxon>
        <taxon>Ascomycota</taxon>
        <taxon>Pezizomycotina</taxon>
        <taxon>Sordariomycetes</taxon>
        <taxon>Xylariomycetidae</taxon>
        <taxon>Amphisphaeriales</taxon>
        <taxon>Apiosporaceae</taxon>
        <taxon>Apiospora</taxon>
    </lineage>
</organism>
<protein>
    <submittedName>
        <fullName evidence="2">Uncharacterized protein</fullName>
    </submittedName>
</protein>
<reference evidence="2 3" key="1">
    <citation type="submission" date="2023-01" db="EMBL/GenBank/DDBJ databases">
        <title>Analysis of 21 Apiospora genomes using comparative genomics revels a genus with tremendous synthesis potential of carbohydrate active enzymes and secondary metabolites.</title>
        <authorList>
            <person name="Sorensen T."/>
        </authorList>
    </citation>
    <scope>NUCLEOTIDE SEQUENCE [LARGE SCALE GENOMIC DNA]</scope>
    <source>
        <strain evidence="2 3">CBS 117206</strain>
    </source>
</reference>
<name>A0AAW0QRZ2_9PEZI</name>
<proteinExistence type="predicted"/>
<comment type="caution">
    <text evidence="2">The sequence shown here is derived from an EMBL/GenBank/DDBJ whole genome shotgun (WGS) entry which is preliminary data.</text>
</comment>
<dbReference type="AlphaFoldDB" id="A0AAW0QRZ2"/>
<dbReference type="EMBL" id="JAQQWP010000008">
    <property type="protein sequence ID" value="KAK8106454.1"/>
    <property type="molecule type" value="Genomic_DNA"/>
</dbReference>
<keyword evidence="3" id="KW-1185">Reference proteome</keyword>
<evidence type="ECO:0000256" key="1">
    <source>
        <dbReference type="SAM" id="MobiDB-lite"/>
    </source>
</evidence>
<evidence type="ECO:0000313" key="3">
    <source>
        <dbReference type="Proteomes" id="UP001392437"/>
    </source>
</evidence>
<sequence length="229" mass="25381">MRGTDRAEFVKRIPVNTVGLPPNDLAKNRLSVHRDQRRRVVNTHCIPRPHVRGIRILAVDGPRLDVDLVDDARRLVDGRQPEQEADLADGAGVDPAASRPRQHPQPEQRLVALYERRQHVEAQVGQHVGPRAAVEGHEEVAAGVPGRAQRDLDVELHQLVLVRVVALHQDREDDVLVQVPLVELDRAPVVDAVAADLDVVLGRGGRLTHAEHPKPFGFLSKGRTLSFRS</sequence>
<dbReference type="Proteomes" id="UP001392437">
    <property type="component" value="Unassembled WGS sequence"/>
</dbReference>
<gene>
    <name evidence="2" type="ORF">PG999_009813</name>
</gene>
<accession>A0AAW0QRZ2</accession>
<evidence type="ECO:0000313" key="2">
    <source>
        <dbReference type="EMBL" id="KAK8106454.1"/>
    </source>
</evidence>